<evidence type="ECO:0000313" key="6">
    <source>
        <dbReference type="EMBL" id="BAH44299.1"/>
    </source>
</evidence>
<comment type="similarity">
    <text evidence="2">Belongs to the SscA family.</text>
</comment>
<evidence type="ECO:0000256" key="3">
    <source>
        <dbReference type="ARBA" id="ARBA00022692"/>
    </source>
</evidence>
<evidence type="ECO:0008006" key="8">
    <source>
        <dbReference type="Google" id="ProtNLM"/>
    </source>
</evidence>
<dbReference type="EMBL" id="AP008955">
    <property type="protein sequence ID" value="BAH44299.1"/>
    <property type="molecule type" value="Genomic_DNA"/>
</dbReference>
<evidence type="ECO:0000256" key="1">
    <source>
        <dbReference type="ARBA" id="ARBA00004370"/>
    </source>
</evidence>
<sequence length="41" mass="4652">MRFFLILFKGVISMGFFDDNFALVLVLFVLLTIVACSCDEC</sequence>
<protein>
    <recommendedName>
        <fullName evidence="8">Sporulation protein YjcZ</fullName>
    </recommendedName>
</protein>
<dbReference type="AlphaFoldDB" id="C0ZEU0"/>
<keyword evidence="7" id="KW-1185">Reference proteome</keyword>
<evidence type="ECO:0000256" key="2">
    <source>
        <dbReference type="ARBA" id="ARBA00010221"/>
    </source>
</evidence>
<gene>
    <name evidence="6" type="ordered locus">BBR47_33220</name>
</gene>
<name>C0ZEU0_BREBN</name>
<evidence type="ECO:0000256" key="4">
    <source>
        <dbReference type="ARBA" id="ARBA00022989"/>
    </source>
</evidence>
<keyword evidence="4" id="KW-1133">Transmembrane helix</keyword>
<dbReference type="GO" id="GO:0016020">
    <property type="term" value="C:membrane"/>
    <property type="evidence" value="ECO:0007669"/>
    <property type="project" value="UniProtKB-SubCell"/>
</dbReference>
<dbReference type="HOGENOM" id="CLU_198061_5_0_9"/>
<dbReference type="Pfam" id="PF09680">
    <property type="entry name" value="YjcZ_2"/>
    <property type="match status" value="1"/>
</dbReference>
<evidence type="ECO:0000313" key="7">
    <source>
        <dbReference type="Proteomes" id="UP000001877"/>
    </source>
</evidence>
<dbReference type="InterPro" id="IPR010070">
    <property type="entry name" value="YjcZ-like"/>
</dbReference>
<reference evidence="6 7" key="1">
    <citation type="submission" date="2005-03" db="EMBL/GenBank/DDBJ databases">
        <title>Brevibacillus brevis strain 47, complete genome.</title>
        <authorList>
            <person name="Hosoyama A."/>
            <person name="Yamada R."/>
            <person name="Hongo Y."/>
            <person name="Terui Y."/>
            <person name="Ankai A."/>
            <person name="Masuyama W."/>
            <person name="Sekiguchi M."/>
            <person name="Takeda T."/>
            <person name="Asano K."/>
            <person name="Ohji S."/>
            <person name="Ichikawa N."/>
            <person name="Narita S."/>
            <person name="Aoki N."/>
            <person name="Miura H."/>
            <person name="Matsushita S."/>
            <person name="Sekigawa T."/>
            <person name="Yamagata H."/>
            <person name="Yoshikawa H."/>
            <person name="Udaka S."/>
            <person name="Tanikawa S."/>
            <person name="Fujita N."/>
        </authorList>
    </citation>
    <scope>NUCLEOTIDE SEQUENCE [LARGE SCALE GENOMIC DNA]</scope>
    <source>
        <strain evidence="7">47 / JCM 6285 / NBRC 100599</strain>
    </source>
</reference>
<organism evidence="6 7">
    <name type="scientific">Brevibacillus brevis (strain 47 / JCM 6285 / NBRC 100599)</name>
    <dbReference type="NCBI Taxonomy" id="358681"/>
    <lineage>
        <taxon>Bacteria</taxon>
        <taxon>Bacillati</taxon>
        <taxon>Bacillota</taxon>
        <taxon>Bacilli</taxon>
        <taxon>Bacillales</taxon>
        <taxon>Paenibacillaceae</taxon>
        <taxon>Brevibacillus</taxon>
    </lineage>
</organism>
<evidence type="ECO:0000256" key="5">
    <source>
        <dbReference type="ARBA" id="ARBA00023136"/>
    </source>
</evidence>
<keyword evidence="3" id="KW-0812">Transmembrane</keyword>
<accession>C0ZEU0</accession>
<dbReference type="KEGG" id="bbe:BBR47_33220"/>
<comment type="subcellular location">
    <subcellularLocation>
        <location evidence="1">Membrane</location>
    </subcellularLocation>
</comment>
<proteinExistence type="inferred from homology"/>
<keyword evidence="5" id="KW-0472">Membrane</keyword>
<dbReference type="Proteomes" id="UP000001877">
    <property type="component" value="Chromosome"/>
</dbReference>